<keyword evidence="3" id="KW-1185">Reference proteome</keyword>
<protein>
    <submittedName>
        <fullName evidence="2">Uncharacterized protein</fullName>
    </submittedName>
</protein>
<proteinExistence type="predicted"/>
<dbReference type="AlphaFoldDB" id="A0AAD6UFW1"/>
<accession>A0AAD6UFW1</accession>
<sequence>MSRDTSAPITVPKLYFWAIVKPSAVHSVAYLKSSLATSAAAQVKGGEYLALVLDPCTPAILGGRLQPNSGITSAYLVQPSRYPLPDAFLPIAPCRAGTRKPVTPDFEWPFEECVIDTGRHFIFQHVSANTRNARPYNGDAAQALSSLCILDGSEEDRRIYRKRLADEKVLRGVEDISSKHAAWWTTFSRKSRVAEKVPGQFFAPEWISAEIRYDIESFDRFLPVSQCFEDMAEIERFRAKFSRPSTERTIRWTLTQASPAPSDAPLESVVEDPCPSHVIEYMSTFEGPQTPGPDQKEELKSEGEDGNDDDDWDPWRADPLDELAYPAPPPPSFEPNALQIVYFDIFGTLIVCPLSNILIQF</sequence>
<dbReference type="EMBL" id="JARJCN010000005">
    <property type="protein sequence ID" value="KAJ7100927.1"/>
    <property type="molecule type" value="Genomic_DNA"/>
</dbReference>
<dbReference type="Proteomes" id="UP001222325">
    <property type="component" value="Unassembled WGS sequence"/>
</dbReference>
<evidence type="ECO:0000256" key="1">
    <source>
        <dbReference type="SAM" id="MobiDB-lite"/>
    </source>
</evidence>
<feature type="compositionally biased region" description="Basic and acidic residues" evidence="1">
    <location>
        <begin position="294"/>
        <end position="303"/>
    </location>
</feature>
<name>A0AAD6UFW1_9AGAR</name>
<evidence type="ECO:0000313" key="2">
    <source>
        <dbReference type="EMBL" id="KAJ7100927.1"/>
    </source>
</evidence>
<organism evidence="2 3">
    <name type="scientific">Mycena belliarum</name>
    <dbReference type="NCBI Taxonomy" id="1033014"/>
    <lineage>
        <taxon>Eukaryota</taxon>
        <taxon>Fungi</taxon>
        <taxon>Dikarya</taxon>
        <taxon>Basidiomycota</taxon>
        <taxon>Agaricomycotina</taxon>
        <taxon>Agaricomycetes</taxon>
        <taxon>Agaricomycetidae</taxon>
        <taxon>Agaricales</taxon>
        <taxon>Marasmiineae</taxon>
        <taxon>Mycenaceae</taxon>
        <taxon>Mycena</taxon>
    </lineage>
</organism>
<comment type="caution">
    <text evidence="2">The sequence shown here is derived from an EMBL/GenBank/DDBJ whole genome shotgun (WGS) entry which is preliminary data.</text>
</comment>
<gene>
    <name evidence="2" type="ORF">B0H15DRAFT_464831</name>
</gene>
<evidence type="ECO:0000313" key="3">
    <source>
        <dbReference type="Proteomes" id="UP001222325"/>
    </source>
</evidence>
<reference evidence="2" key="1">
    <citation type="submission" date="2023-03" db="EMBL/GenBank/DDBJ databases">
        <title>Massive genome expansion in bonnet fungi (Mycena s.s.) driven by repeated elements and novel gene families across ecological guilds.</title>
        <authorList>
            <consortium name="Lawrence Berkeley National Laboratory"/>
            <person name="Harder C.B."/>
            <person name="Miyauchi S."/>
            <person name="Viragh M."/>
            <person name="Kuo A."/>
            <person name="Thoen E."/>
            <person name="Andreopoulos B."/>
            <person name="Lu D."/>
            <person name="Skrede I."/>
            <person name="Drula E."/>
            <person name="Henrissat B."/>
            <person name="Morin E."/>
            <person name="Kohler A."/>
            <person name="Barry K."/>
            <person name="LaButti K."/>
            <person name="Morin E."/>
            <person name="Salamov A."/>
            <person name="Lipzen A."/>
            <person name="Mereny Z."/>
            <person name="Hegedus B."/>
            <person name="Baldrian P."/>
            <person name="Stursova M."/>
            <person name="Weitz H."/>
            <person name="Taylor A."/>
            <person name="Grigoriev I.V."/>
            <person name="Nagy L.G."/>
            <person name="Martin F."/>
            <person name="Kauserud H."/>
        </authorList>
    </citation>
    <scope>NUCLEOTIDE SEQUENCE</scope>
    <source>
        <strain evidence="2">CBHHK173m</strain>
    </source>
</reference>
<feature type="region of interest" description="Disordered" evidence="1">
    <location>
        <begin position="284"/>
        <end position="329"/>
    </location>
</feature>